<dbReference type="InterPro" id="IPR047640">
    <property type="entry name" value="RpiR-like"/>
</dbReference>
<dbReference type="InterPro" id="IPR036388">
    <property type="entry name" value="WH-like_DNA-bd_sf"/>
</dbReference>
<dbReference type="AlphaFoldDB" id="A0A9D2SF60"/>
<dbReference type="Pfam" id="PF01418">
    <property type="entry name" value="HTH_6"/>
    <property type="match status" value="1"/>
</dbReference>
<sequence length="290" mass="32108">MNSQLAERIRQKSGTFSKGQRMIARYIEEHSEQVAFMTASKLGQTVGVSESTVVRFATEIGYSGYPALQQAMQEMIRSKMTSVQRLERTSSTIPMDRLLDEVLDQDIDILKRTKENVDHEAFYQAADALVNAKKVFVLGAGSSLALATFMAHYLRLVFDTVHLVEATSEATILQQMVHVGEGDAVIAISFPRYSKKAVKTMKYASSRSATTVAITDSPLSPLAQYASHVLLARSDMVSFVDSLVGPLSIINALIVTVAIRKKEQVADTLRKIESIWDEYGIYEKVDEKGS</sequence>
<evidence type="ECO:0000259" key="5">
    <source>
        <dbReference type="PROSITE" id="PS51071"/>
    </source>
</evidence>
<dbReference type="EMBL" id="DWXG01000022">
    <property type="protein sequence ID" value="HJB97456.1"/>
    <property type="molecule type" value="Genomic_DNA"/>
</dbReference>
<keyword evidence="4" id="KW-0812">Transmembrane</keyword>
<accession>A0A9D2SF60</accession>
<dbReference type="GO" id="GO:0003677">
    <property type="term" value="F:DNA binding"/>
    <property type="evidence" value="ECO:0007669"/>
    <property type="project" value="UniProtKB-KW"/>
</dbReference>
<dbReference type="GO" id="GO:1901135">
    <property type="term" value="P:carbohydrate derivative metabolic process"/>
    <property type="evidence" value="ECO:0007669"/>
    <property type="project" value="InterPro"/>
</dbReference>
<reference evidence="7" key="1">
    <citation type="journal article" date="2021" name="PeerJ">
        <title>Extensive microbial diversity within the chicken gut microbiome revealed by metagenomics and culture.</title>
        <authorList>
            <person name="Gilroy R."/>
            <person name="Ravi A."/>
            <person name="Getino M."/>
            <person name="Pursley I."/>
            <person name="Horton D.L."/>
            <person name="Alikhan N.F."/>
            <person name="Baker D."/>
            <person name="Gharbi K."/>
            <person name="Hall N."/>
            <person name="Watson M."/>
            <person name="Adriaenssens E.M."/>
            <person name="Foster-Nyarko E."/>
            <person name="Jarju S."/>
            <person name="Secka A."/>
            <person name="Antonio M."/>
            <person name="Oren A."/>
            <person name="Chaudhuri R.R."/>
            <person name="La Ragione R."/>
            <person name="Hildebrand F."/>
            <person name="Pallen M.J."/>
        </authorList>
    </citation>
    <scope>NUCLEOTIDE SEQUENCE</scope>
    <source>
        <strain evidence="7">CHK185-1770</strain>
    </source>
</reference>
<keyword evidence="1" id="KW-0805">Transcription regulation</keyword>
<evidence type="ECO:0000313" key="8">
    <source>
        <dbReference type="Proteomes" id="UP000826793"/>
    </source>
</evidence>
<dbReference type="SUPFAM" id="SSF46689">
    <property type="entry name" value="Homeodomain-like"/>
    <property type="match status" value="1"/>
</dbReference>
<dbReference type="InterPro" id="IPR001347">
    <property type="entry name" value="SIS_dom"/>
</dbReference>
<feature type="domain" description="HTH rpiR-type" evidence="5">
    <location>
        <begin position="3"/>
        <end position="79"/>
    </location>
</feature>
<dbReference type="Gene3D" id="1.10.10.10">
    <property type="entry name" value="Winged helix-like DNA-binding domain superfamily/Winged helix DNA-binding domain"/>
    <property type="match status" value="1"/>
</dbReference>
<evidence type="ECO:0000313" key="7">
    <source>
        <dbReference type="EMBL" id="HJB97456.1"/>
    </source>
</evidence>
<dbReference type="PROSITE" id="PS51071">
    <property type="entry name" value="HTH_RPIR"/>
    <property type="match status" value="1"/>
</dbReference>
<dbReference type="GO" id="GO:0097367">
    <property type="term" value="F:carbohydrate derivative binding"/>
    <property type="evidence" value="ECO:0007669"/>
    <property type="project" value="InterPro"/>
</dbReference>
<dbReference type="InterPro" id="IPR009057">
    <property type="entry name" value="Homeodomain-like_sf"/>
</dbReference>
<dbReference type="PANTHER" id="PTHR30514:SF18">
    <property type="entry name" value="RPIR-FAMILY TRANSCRIPTIONAL REGULATOR"/>
    <property type="match status" value="1"/>
</dbReference>
<name>A0A9D2SF60_9FIRM</name>
<reference evidence="7" key="2">
    <citation type="submission" date="2021-04" db="EMBL/GenBank/DDBJ databases">
        <authorList>
            <person name="Gilroy R."/>
        </authorList>
    </citation>
    <scope>NUCLEOTIDE SEQUENCE</scope>
    <source>
        <strain evidence="7">CHK185-1770</strain>
    </source>
</reference>
<feature type="transmembrane region" description="Helical" evidence="4">
    <location>
        <begin position="236"/>
        <end position="259"/>
    </location>
</feature>
<evidence type="ECO:0000256" key="4">
    <source>
        <dbReference type="SAM" id="Phobius"/>
    </source>
</evidence>
<comment type="caution">
    <text evidence="7">The sequence shown here is derived from an EMBL/GenBank/DDBJ whole genome shotgun (WGS) entry which is preliminary data.</text>
</comment>
<protein>
    <submittedName>
        <fullName evidence="7">MurR/RpiR family transcriptional regulator</fullName>
    </submittedName>
</protein>
<keyword evidence="4" id="KW-0472">Membrane</keyword>
<keyword evidence="3" id="KW-0804">Transcription</keyword>
<dbReference type="Pfam" id="PF01380">
    <property type="entry name" value="SIS"/>
    <property type="match status" value="1"/>
</dbReference>
<organism evidence="7 8">
    <name type="scientific">Candidatus Acutalibacter pullicola</name>
    <dbReference type="NCBI Taxonomy" id="2838417"/>
    <lineage>
        <taxon>Bacteria</taxon>
        <taxon>Bacillati</taxon>
        <taxon>Bacillota</taxon>
        <taxon>Clostridia</taxon>
        <taxon>Eubacteriales</taxon>
        <taxon>Acutalibacteraceae</taxon>
        <taxon>Acutalibacter</taxon>
    </lineage>
</organism>
<evidence type="ECO:0000256" key="2">
    <source>
        <dbReference type="ARBA" id="ARBA00023125"/>
    </source>
</evidence>
<dbReference type="InterPro" id="IPR046348">
    <property type="entry name" value="SIS_dom_sf"/>
</dbReference>
<evidence type="ECO:0000259" key="6">
    <source>
        <dbReference type="PROSITE" id="PS51464"/>
    </source>
</evidence>
<dbReference type="GO" id="GO:0003700">
    <property type="term" value="F:DNA-binding transcription factor activity"/>
    <property type="evidence" value="ECO:0007669"/>
    <property type="project" value="InterPro"/>
</dbReference>
<dbReference type="InterPro" id="IPR000281">
    <property type="entry name" value="HTH_RpiR"/>
</dbReference>
<keyword evidence="2" id="KW-0238">DNA-binding</keyword>
<dbReference type="Proteomes" id="UP000826793">
    <property type="component" value="Unassembled WGS sequence"/>
</dbReference>
<dbReference type="SUPFAM" id="SSF53697">
    <property type="entry name" value="SIS domain"/>
    <property type="match status" value="1"/>
</dbReference>
<evidence type="ECO:0000256" key="3">
    <source>
        <dbReference type="ARBA" id="ARBA00023163"/>
    </source>
</evidence>
<evidence type="ECO:0000256" key="1">
    <source>
        <dbReference type="ARBA" id="ARBA00023015"/>
    </source>
</evidence>
<dbReference type="InterPro" id="IPR035472">
    <property type="entry name" value="RpiR-like_SIS"/>
</dbReference>
<feature type="domain" description="SIS" evidence="6">
    <location>
        <begin position="125"/>
        <end position="263"/>
    </location>
</feature>
<feature type="transmembrane region" description="Helical" evidence="4">
    <location>
        <begin position="135"/>
        <end position="154"/>
    </location>
</feature>
<dbReference type="PANTHER" id="PTHR30514">
    <property type="entry name" value="GLUCOKINASE"/>
    <property type="match status" value="1"/>
</dbReference>
<keyword evidence="4" id="KW-1133">Transmembrane helix</keyword>
<dbReference type="CDD" id="cd05013">
    <property type="entry name" value="SIS_RpiR"/>
    <property type="match status" value="1"/>
</dbReference>
<dbReference type="PROSITE" id="PS51464">
    <property type="entry name" value="SIS"/>
    <property type="match status" value="1"/>
</dbReference>
<proteinExistence type="predicted"/>
<dbReference type="Gene3D" id="3.40.50.10490">
    <property type="entry name" value="Glucose-6-phosphate isomerase like protein, domain 1"/>
    <property type="match status" value="1"/>
</dbReference>
<gene>
    <name evidence="7" type="ORF">H9710_02625</name>
</gene>